<dbReference type="Pfam" id="PF08335">
    <property type="entry name" value="GlnD_UR_UTase"/>
    <property type="match status" value="2"/>
</dbReference>
<dbReference type="Gene3D" id="3.30.460.10">
    <property type="entry name" value="Beta Polymerase, domain 2"/>
    <property type="match status" value="2"/>
</dbReference>
<dbReference type="SUPFAM" id="SSF81593">
    <property type="entry name" value="Nucleotidyltransferase substrate binding subunit/domain"/>
    <property type="match status" value="2"/>
</dbReference>
<comment type="catalytic activity">
    <reaction evidence="7">
        <text>[glutamine synthetase]-L-tyrosine + ATP = [glutamine synthetase]-O(4)-(5'-adenylyl)-L-tyrosine + diphosphate</text>
        <dbReference type="Rhea" id="RHEA:18589"/>
        <dbReference type="Rhea" id="RHEA-COMP:10660"/>
        <dbReference type="Rhea" id="RHEA-COMP:10661"/>
        <dbReference type="ChEBI" id="CHEBI:30616"/>
        <dbReference type="ChEBI" id="CHEBI:33019"/>
        <dbReference type="ChEBI" id="CHEBI:46858"/>
        <dbReference type="ChEBI" id="CHEBI:83624"/>
        <dbReference type="EC" id="2.7.7.42"/>
    </reaction>
</comment>
<keyword evidence="1 7" id="KW-0808">Transferase</keyword>
<sequence length="989" mass="110411">MTTSAQSSPYRAPEESAACIRLSDIIGGSSGTLLAEALLADTGLRDAWLRVLASSPFIHRELRRYPELVRDLVTDPQWLGQRWTAEDIAARVEEAVAPCTERAEHMAALRRVRNWLMARIAFRDLAGWADFPETAGESTALAEAAVEAALDFAGRELRERFGTPRLADGSGATFTVLGMGKLGGGELNFSSDIDLIFAYTDEGETDGPKAVDNGTYFTRLGRSVIQLLSELTADGFAFRVDMRLRPHGDGGALAQPLDGMEEYYQVHGREWERYALVKARPIAGDLAQGERLLAELQPFIYRRYLDFGAVEAVRDLKTQIQRQVENRRFRDNLKLGRGGIREIEFIVQAFQLLHGGRHKELRGRATMRMLDALRELELLPDRDLDHLEVAYLFLRRLENHVQMAGDEQTHHLPESPESLAALAHTLDFPDTETFLDALDAHRDRVQEAFDQTFAAPQTADEEEEPPLERVWRNQTDAAEGRKILSDHGYLHPEDALATLEQLRAAPFLHRLTATGLDRLNRLMPLLIGAAGNTPAPAVALSRMAEVLEAIGGRSTYFALLAENPVALAQVVRLCGGSPFLARFLGKHPMLLDEVLNPEDLYACRIRASREAALGRELEDASDLEDRLNTLRRFKSIEVLHLAARDLQGHAELTEVSRGLTEVAELTLDRALDMAWAELTERYGRPMCTDGGERREAGFLVAGLGKLGGAELGYGSDLDLLFLHDSRGEEQHTEGGRKGEAMDNGRFFARLGQRLIHFVTTLTAEGALYSIDMRLRPGGKSGALVASLDHFREYQLEHAWVWEHQAFLRGRPVAGAAHLGATFERLRGEILARPRDEEALAEAVRDMRGRMLEEHASPAGVFNIKRDRGGLIDIEFLIQYLCLRHAHRTPAILATSNRAALSALTEHGLVDQQTARMLDEAYVLFRTLENRVKLFEDRAQVEVTADPTWREQLDRMAEPAWQPVVPRLEATRERVSEAFEAFLGVPTRTG</sequence>
<keyword evidence="2 7" id="KW-0548">Nucleotidyltransferase</keyword>
<feature type="region of interest" description="Adenylyl removase" evidence="7">
    <location>
        <begin position="1"/>
        <end position="457"/>
    </location>
</feature>
<evidence type="ECO:0000256" key="3">
    <source>
        <dbReference type="ARBA" id="ARBA00022741"/>
    </source>
</evidence>
<evidence type="ECO:0000259" key="9">
    <source>
        <dbReference type="Pfam" id="PF08335"/>
    </source>
</evidence>
<feature type="domain" description="Glutamate-ammonia ligase adenylyltransferase repeated" evidence="8">
    <location>
        <begin position="568"/>
        <end position="824"/>
    </location>
</feature>
<proteinExistence type="inferred from homology"/>
<dbReference type="NCBIfam" id="NF008292">
    <property type="entry name" value="PRK11072.1"/>
    <property type="match status" value="1"/>
</dbReference>
<dbReference type="EMBL" id="JBGUAW010000001">
    <property type="protein sequence ID" value="MFA9459286.1"/>
    <property type="molecule type" value="Genomic_DNA"/>
</dbReference>
<dbReference type="GO" id="GO:0016874">
    <property type="term" value="F:ligase activity"/>
    <property type="evidence" value="ECO:0007669"/>
    <property type="project" value="UniProtKB-KW"/>
</dbReference>
<name>A0ABV4TPQ5_9GAMM</name>
<reference evidence="10 11" key="1">
    <citation type="submission" date="2024-08" db="EMBL/GenBank/DDBJ databases">
        <title>Whole-genome sequencing of halo(alkali)philic microorganisms from hypersaline lakes.</title>
        <authorList>
            <person name="Sorokin D.Y."/>
            <person name="Merkel A.Y."/>
            <person name="Messina E."/>
            <person name="Yakimov M."/>
        </authorList>
    </citation>
    <scope>NUCLEOTIDE SEQUENCE [LARGE SCALE GENOMIC DNA]</scope>
    <source>
        <strain evidence="10 11">Cl-TMA</strain>
    </source>
</reference>
<feature type="region of interest" description="Adenylyl transferase" evidence="7">
    <location>
        <begin position="466"/>
        <end position="989"/>
    </location>
</feature>
<comment type="caution">
    <text evidence="10">The sequence shown here is derived from an EMBL/GenBank/DDBJ whole genome shotgun (WGS) entry which is preliminary data.</text>
</comment>
<dbReference type="Gene3D" id="1.20.120.1510">
    <property type="match status" value="1"/>
</dbReference>
<keyword evidence="11" id="KW-1185">Reference proteome</keyword>
<dbReference type="InterPro" id="IPR043519">
    <property type="entry name" value="NT_sf"/>
</dbReference>
<dbReference type="Pfam" id="PF03710">
    <property type="entry name" value="GlnE"/>
    <property type="match status" value="2"/>
</dbReference>
<dbReference type="GO" id="GO:0008882">
    <property type="term" value="F:[glutamate-ammonia-ligase] adenylyltransferase activity"/>
    <property type="evidence" value="ECO:0007669"/>
    <property type="project" value="UniProtKB-EC"/>
</dbReference>
<accession>A0ABV4TPQ5</accession>
<dbReference type="SUPFAM" id="SSF81301">
    <property type="entry name" value="Nucleotidyltransferase"/>
    <property type="match status" value="2"/>
</dbReference>
<dbReference type="PANTHER" id="PTHR30621">
    <property type="entry name" value="GLUTAMINE SYNTHETASE ADENYLYLTRANSFERASE"/>
    <property type="match status" value="1"/>
</dbReference>
<dbReference type="EC" id="2.7.7.89" evidence="7"/>
<dbReference type="InterPro" id="IPR013546">
    <property type="entry name" value="PII_UdlTrfase/GS_AdlTrfase"/>
</dbReference>
<evidence type="ECO:0000313" key="11">
    <source>
        <dbReference type="Proteomes" id="UP001575181"/>
    </source>
</evidence>
<gene>
    <name evidence="7 10" type="primary">glnE</name>
    <name evidence="10" type="ORF">ACERLL_00410</name>
</gene>
<feature type="domain" description="PII-uridylyltransferase/Glutamine-synthetase adenylyltransferase" evidence="9">
    <location>
        <begin position="860"/>
        <end position="982"/>
    </location>
</feature>
<dbReference type="RefSeq" id="WP_373654077.1">
    <property type="nucleotide sequence ID" value="NZ_JBGUAW010000001.1"/>
</dbReference>
<keyword evidence="10" id="KW-0436">Ligase</keyword>
<keyword evidence="3 7" id="KW-0547">Nucleotide-binding</keyword>
<evidence type="ECO:0000256" key="6">
    <source>
        <dbReference type="ARBA" id="ARBA00023268"/>
    </source>
</evidence>
<dbReference type="GO" id="GO:0047388">
    <property type="term" value="F:[glutamine synthetase]-adenylyl-L-tyrosine phosphorylase activity"/>
    <property type="evidence" value="ECO:0007669"/>
    <property type="project" value="UniProtKB-EC"/>
</dbReference>
<feature type="domain" description="PII-uridylyltransferase/Glutamine-synthetase adenylyltransferase" evidence="9">
    <location>
        <begin position="315"/>
        <end position="453"/>
    </location>
</feature>
<protein>
    <recommendedName>
        <fullName evidence="7">Bifunctional glutamine synthetase adenylyltransferase/adenylyl-removing enzyme</fullName>
    </recommendedName>
    <alternativeName>
        <fullName evidence="7">ATP:glutamine synthetase adenylyltransferase</fullName>
    </alternativeName>
    <alternativeName>
        <fullName evidence="7">ATase</fullName>
    </alternativeName>
    <domain>
        <recommendedName>
            <fullName evidence="7">Glutamine synthetase adenylyl-L-tyrosine phosphorylase</fullName>
            <ecNumber evidence="7">2.7.7.89</ecNumber>
        </recommendedName>
        <alternativeName>
            <fullName evidence="7">Adenylyl removase</fullName>
            <shortName evidence="7">AR</shortName>
            <shortName evidence="7">AT-N</shortName>
        </alternativeName>
    </domain>
    <domain>
        <recommendedName>
            <fullName evidence="7">Glutamine synthetase adenylyl transferase</fullName>
            <ecNumber evidence="7">2.7.7.42</ecNumber>
        </recommendedName>
        <alternativeName>
            <fullName evidence="7">Adenylyl transferase</fullName>
            <shortName evidence="7">AT</shortName>
            <shortName evidence="7">AT-C</shortName>
        </alternativeName>
    </domain>
</protein>
<dbReference type="PANTHER" id="PTHR30621:SF0">
    <property type="entry name" value="BIFUNCTIONAL GLUTAMINE SYNTHETASE ADENYLYLTRANSFERASE_ADENYLYL-REMOVING ENZYME"/>
    <property type="match status" value="1"/>
</dbReference>
<dbReference type="CDD" id="cd05401">
    <property type="entry name" value="NT_GlnE_GlnD_like"/>
    <property type="match status" value="2"/>
</dbReference>
<dbReference type="Proteomes" id="UP001575181">
    <property type="component" value="Unassembled WGS sequence"/>
</dbReference>
<evidence type="ECO:0000259" key="8">
    <source>
        <dbReference type="Pfam" id="PF03710"/>
    </source>
</evidence>
<comment type="cofactor">
    <cofactor evidence="7">
        <name>Mg(2+)</name>
        <dbReference type="ChEBI" id="CHEBI:18420"/>
    </cofactor>
</comment>
<feature type="domain" description="Glutamate-ammonia ligase adenylyltransferase repeated" evidence="8">
    <location>
        <begin position="49"/>
        <end position="292"/>
    </location>
</feature>
<evidence type="ECO:0000256" key="4">
    <source>
        <dbReference type="ARBA" id="ARBA00022840"/>
    </source>
</evidence>
<organism evidence="10 11">
    <name type="scientific">Thiohalorhabdus methylotrophus</name>
    <dbReference type="NCBI Taxonomy" id="3242694"/>
    <lineage>
        <taxon>Bacteria</taxon>
        <taxon>Pseudomonadati</taxon>
        <taxon>Pseudomonadota</taxon>
        <taxon>Gammaproteobacteria</taxon>
        <taxon>Thiohalorhabdales</taxon>
        <taxon>Thiohalorhabdaceae</taxon>
        <taxon>Thiohalorhabdus</taxon>
    </lineage>
</organism>
<keyword evidence="6 7" id="KW-0511">Multifunctional enzyme</keyword>
<dbReference type="InterPro" id="IPR005190">
    <property type="entry name" value="GlnE_rpt_dom"/>
</dbReference>
<dbReference type="HAMAP" id="MF_00802">
    <property type="entry name" value="GlnE"/>
    <property type="match status" value="1"/>
</dbReference>
<evidence type="ECO:0000256" key="2">
    <source>
        <dbReference type="ARBA" id="ARBA00022695"/>
    </source>
</evidence>
<comment type="similarity">
    <text evidence="7">Belongs to the GlnE family.</text>
</comment>
<evidence type="ECO:0000313" key="10">
    <source>
        <dbReference type="EMBL" id="MFA9459286.1"/>
    </source>
</evidence>
<dbReference type="Gene3D" id="1.20.120.330">
    <property type="entry name" value="Nucleotidyltransferases domain 2"/>
    <property type="match status" value="2"/>
</dbReference>
<keyword evidence="5 7" id="KW-0460">Magnesium</keyword>
<evidence type="ECO:0000256" key="1">
    <source>
        <dbReference type="ARBA" id="ARBA00022679"/>
    </source>
</evidence>
<keyword evidence="4 7" id="KW-0067">ATP-binding</keyword>
<comment type="catalytic activity">
    <reaction evidence="7">
        <text>[glutamine synthetase]-O(4)-(5'-adenylyl)-L-tyrosine + phosphate = [glutamine synthetase]-L-tyrosine + ADP</text>
        <dbReference type="Rhea" id="RHEA:43716"/>
        <dbReference type="Rhea" id="RHEA-COMP:10660"/>
        <dbReference type="Rhea" id="RHEA-COMP:10661"/>
        <dbReference type="ChEBI" id="CHEBI:43474"/>
        <dbReference type="ChEBI" id="CHEBI:46858"/>
        <dbReference type="ChEBI" id="CHEBI:83624"/>
        <dbReference type="ChEBI" id="CHEBI:456216"/>
        <dbReference type="EC" id="2.7.7.89"/>
    </reaction>
</comment>
<dbReference type="EC" id="2.7.7.42" evidence="7"/>
<dbReference type="InterPro" id="IPR023057">
    <property type="entry name" value="GlnE"/>
</dbReference>
<comment type="function">
    <text evidence="7">Involved in the regulation of glutamine synthetase GlnA, a key enzyme in the process to assimilate ammonia. When cellular nitrogen levels are high, the C-terminal adenylyl transferase (AT) inactivates GlnA by covalent transfer of an adenylyl group from ATP to specific tyrosine residue of GlnA, thus reducing its activity. Conversely, when nitrogen levels are low, the N-terminal adenylyl removase (AR) activates GlnA by removing the adenylyl group by phosphorolysis, increasing its activity. The regulatory region of GlnE binds the signal transduction protein PII (GlnB) which indicates the nitrogen status of the cell.</text>
</comment>
<evidence type="ECO:0000256" key="5">
    <source>
        <dbReference type="ARBA" id="ARBA00022842"/>
    </source>
</evidence>
<evidence type="ECO:0000256" key="7">
    <source>
        <dbReference type="HAMAP-Rule" id="MF_00802"/>
    </source>
</evidence>